<feature type="signal peptide" evidence="1">
    <location>
        <begin position="1"/>
        <end position="28"/>
    </location>
</feature>
<name>A0A1C4VN61_MICEC</name>
<organism evidence="2 3">
    <name type="scientific">Micromonospora echinospora</name>
    <name type="common">Micromonospora purpurea</name>
    <dbReference type="NCBI Taxonomy" id="1877"/>
    <lineage>
        <taxon>Bacteria</taxon>
        <taxon>Bacillati</taxon>
        <taxon>Actinomycetota</taxon>
        <taxon>Actinomycetes</taxon>
        <taxon>Micromonosporales</taxon>
        <taxon>Micromonosporaceae</taxon>
        <taxon>Micromonospora</taxon>
    </lineage>
</organism>
<sequence length="133" mass="12575">MISRLTGTASSLALLAAIGLSGAAPAQAAAPGALGSAAITVDAIGASSSLLLHVGGTVTCSAATGTAEITAIGGQVMPWAMGSASVTVPCAAGPVPWEVTIVATWTLFHDVTVNALMGDSNGGAASVSVLGSA</sequence>
<dbReference type="OrthoDB" id="3685630at2"/>
<gene>
    <name evidence="2" type="ORF">GA0070618_1411</name>
</gene>
<accession>A0A1C4VN61</accession>
<dbReference type="InParanoid" id="A0A1C4VN61"/>
<evidence type="ECO:0000313" key="2">
    <source>
        <dbReference type="EMBL" id="SCE85442.1"/>
    </source>
</evidence>
<evidence type="ECO:0000313" key="3">
    <source>
        <dbReference type="Proteomes" id="UP000198253"/>
    </source>
</evidence>
<proteinExistence type="predicted"/>
<dbReference type="EMBL" id="LT607413">
    <property type="protein sequence ID" value="SCE85442.1"/>
    <property type="molecule type" value="Genomic_DNA"/>
</dbReference>
<dbReference type="Proteomes" id="UP000198253">
    <property type="component" value="Chromosome I"/>
</dbReference>
<reference evidence="3" key="1">
    <citation type="submission" date="2016-06" db="EMBL/GenBank/DDBJ databases">
        <authorList>
            <person name="Varghese N."/>
            <person name="Submissions Spin"/>
        </authorList>
    </citation>
    <scope>NUCLEOTIDE SEQUENCE [LARGE SCALE GENOMIC DNA]</scope>
    <source>
        <strain evidence="3">DSM 43816</strain>
    </source>
</reference>
<dbReference type="RefSeq" id="WP_088980913.1">
    <property type="nucleotide sequence ID" value="NZ_LT607413.1"/>
</dbReference>
<evidence type="ECO:0000256" key="1">
    <source>
        <dbReference type="SAM" id="SignalP"/>
    </source>
</evidence>
<evidence type="ECO:0008006" key="4">
    <source>
        <dbReference type="Google" id="ProtNLM"/>
    </source>
</evidence>
<keyword evidence="1" id="KW-0732">Signal</keyword>
<dbReference type="AlphaFoldDB" id="A0A1C4VN61"/>
<feature type="chain" id="PRO_5008706084" description="Neocarzinostatin family protein" evidence="1">
    <location>
        <begin position="29"/>
        <end position="133"/>
    </location>
</feature>
<keyword evidence="3" id="KW-1185">Reference proteome</keyword>
<protein>
    <recommendedName>
        <fullName evidence="4">Neocarzinostatin family protein</fullName>
    </recommendedName>
</protein>